<organism evidence="3">
    <name type="scientific">Tanacetum cinerariifolium</name>
    <name type="common">Dalmatian daisy</name>
    <name type="synonym">Chrysanthemum cinerariifolium</name>
    <dbReference type="NCBI Taxonomy" id="118510"/>
    <lineage>
        <taxon>Eukaryota</taxon>
        <taxon>Viridiplantae</taxon>
        <taxon>Streptophyta</taxon>
        <taxon>Embryophyta</taxon>
        <taxon>Tracheophyta</taxon>
        <taxon>Spermatophyta</taxon>
        <taxon>Magnoliopsida</taxon>
        <taxon>eudicotyledons</taxon>
        <taxon>Gunneridae</taxon>
        <taxon>Pentapetalae</taxon>
        <taxon>asterids</taxon>
        <taxon>campanulids</taxon>
        <taxon>Asterales</taxon>
        <taxon>Asteraceae</taxon>
        <taxon>Asteroideae</taxon>
        <taxon>Anthemideae</taxon>
        <taxon>Anthemidinae</taxon>
        <taxon>Tanacetum</taxon>
    </lineage>
</organism>
<feature type="compositionally biased region" description="Basic and acidic residues" evidence="1">
    <location>
        <begin position="76"/>
        <end position="100"/>
    </location>
</feature>
<comment type="caution">
    <text evidence="3">The sequence shown here is derived from an EMBL/GenBank/DDBJ whole genome shotgun (WGS) entry which is preliminary data.</text>
</comment>
<name>A0A699KHZ6_TANCI</name>
<dbReference type="Pfam" id="PF07727">
    <property type="entry name" value="RVT_2"/>
    <property type="match status" value="1"/>
</dbReference>
<dbReference type="AlphaFoldDB" id="A0A699KHZ6"/>
<feature type="non-terminal residue" evidence="3">
    <location>
        <position position="1"/>
    </location>
</feature>
<dbReference type="InterPro" id="IPR013103">
    <property type="entry name" value="RVT_2"/>
</dbReference>
<feature type="domain" description="Reverse transcriptase Ty1/copia-type" evidence="2">
    <location>
        <begin position="200"/>
        <end position="366"/>
    </location>
</feature>
<evidence type="ECO:0000313" key="3">
    <source>
        <dbReference type="EMBL" id="GFA95110.1"/>
    </source>
</evidence>
<reference evidence="3" key="1">
    <citation type="journal article" date="2019" name="Sci. Rep.">
        <title>Draft genome of Tanacetum cinerariifolium, the natural source of mosquito coil.</title>
        <authorList>
            <person name="Yamashiro T."/>
            <person name="Shiraishi A."/>
            <person name="Satake H."/>
            <person name="Nakayama K."/>
        </authorList>
    </citation>
    <scope>NUCLEOTIDE SEQUENCE</scope>
</reference>
<gene>
    <name evidence="3" type="ORF">Tci_667082</name>
</gene>
<sequence>RTRIVEENFHIRFSENTLNIAGSGPSWIFDIDALTKSMIYKPFVAGNQSNGNAGAKACDDVESKSYQNDGCQPLSDDGKKVDEDPRQESKCKDQEKEDNVRSTNNVNVVGSNGVNAVDANTNNKLPFDPEMPALEDISTFNFSSDHEVDDEEADMKNMDTTIQGSPVATTRIHKDRPLDQVIGDLHSTTQTRHMSKNLEEHGLFLAFASFKDFVVYQMDVKNAFLYGKIVEEVYFCQPSGFEDPDFPDKVYKVKKALYGLLQAPRAWYEMLSTYLLDNGFHRGKIDKTLFIRRHKDDILLVQVYVDDVIFCSTKKELCNAFEKMMHEKFQMMFMGELTFFLGLQVKQKQDGIFISQDKYAAEILKKI</sequence>
<dbReference type="InterPro" id="IPR043502">
    <property type="entry name" value="DNA/RNA_pol_sf"/>
</dbReference>
<proteinExistence type="predicted"/>
<dbReference type="EMBL" id="BKCJ010520653">
    <property type="protein sequence ID" value="GFA95110.1"/>
    <property type="molecule type" value="Genomic_DNA"/>
</dbReference>
<dbReference type="SUPFAM" id="SSF56672">
    <property type="entry name" value="DNA/RNA polymerases"/>
    <property type="match status" value="1"/>
</dbReference>
<feature type="region of interest" description="Disordered" evidence="1">
    <location>
        <begin position="63"/>
        <end position="101"/>
    </location>
</feature>
<protein>
    <submittedName>
        <fullName evidence="3">Putative ribonuclease H-like domain-containing protein</fullName>
    </submittedName>
</protein>
<evidence type="ECO:0000256" key="1">
    <source>
        <dbReference type="SAM" id="MobiDB-lite"/>
    </source>
</evidence>
<accession>A0A699KHZ6</accession>
<evidence type="ECO:0000259" key="2">
    <source>
        <dbReference type="Pfam" id="PF07727"/>
    </source>
</evidence>